<comment type="caution">
    <text evidence="3">The sequence shown here is derived from an EMBL/GenBank/DDBJ whole genome shotgun (WGS) entry which is preliminary data.</text>
</comment>
<feature type="domain" description="Heterokaryon incompatibility" evidence="2">
    <location>
        <begin position="58"/>
        <end position="196"/>
    </location>
</feature>
<dbReference type="PANTHER" id="PTHR24148">
    <property type="entry name" value="ANKYRIN REPEAT DOMAIN-CONTAINING PROTEIN 39 HOMOLOG-RELATED"/>
    <property type="match status" value="1"/>
</dbReference>
<evidence type="ECO:0000313" key="4">
    <source>
        <dbReference type="Proteomes" id="UP001295740"/>
    </source>
</evidence>
<sequence>MRATSMAAQKHREERGPYQHLDTDRREIRVLDLLPSSKPDAPLKGNLRTVSLDDELEYEALSYTWGSASEEQATIIDGDHSVPVTNNLSRALRRFRRRLVKRTIWIGAICINQSDIPERGKQVAIMGDIYVSATCVEVWLGDAPDVPSTRIGTALMHLGEFGLPHRGALLRWLETMETAIRDTSPRWMDRAWVIQEFMLNPEVYLCFESQRFRYSGPRMAHMKRLIEPKLKGVGAVRRSSLPLFDELSTRLSELNLLKRYSGLILADIFLYLPVSSSRRSARP</sequence>
<keyword evidence="4" id="KW-1185">Reference proteome</keyword>
<evidence type="ECO:0000259" key="2">
    <source>
        <dbReference type="Pfam" id="PF06985"/>
    </source>
</evidence>
<organism evidence="3 4">
    <name type="scientific">Anthostomella pinea</name>
    <dbReference type="NCBI Taxonomy" id="933095"/>
    <lineage>
        <taxon>Eukaryota</taxon>
        <taxon>Fungi</taxon>
        <taxon>Dikarya</taxon>
        <taxon>Ascomycota</taxon>
        <taxon>Pezizomycotina</taxon>
        <taxon>Sordariomycetes</taxon>
        <taxon>Xylariomycetidae</taxon>
        <taxon>Xylariales</taxon>
        <taxon>Xylariaceae</taxon>
        <taxon>Anthostomella</taxon>
    </lineage>
</organism>
<dbReference type="Proteomes" id="UP001295740">
    <property type="component" value="Unassembled WGS sequence"/>
</dbReference>
<dbReference type="PANTHER" id="PTHR24148:SF73">
    <property type="entry name" value="HET DOMAIN PROTEIN (AFU_ORTHOLOGUE AFUA_8G01020)"/>
    <property type="match status" value="1"/>
</dbReference>
<gene>
    <name evidence="3" type="ORF">KHLLAP_LOCUS4147</name>
</gene>
<evidence type="ECO:0000256" key="1">
    <source>
        <dbReference type="SAM" id="MobiDB-lite"/>
    </source>
</evidence>
<dbReference type="InterPro" id="IPR010730">
    <property type="entry name" value="HET"/>
</dbReference>
<dbReference type="Pfam" id="PF06985">
    <property type="entry name" value="HET"/>
    <property type="match status" value="1"/>
</dbReference>
<dbReference type="AlphaFoldDB" id="A0AAI8VEZ8"/>
<name>A0AAI8VEZ8_9PEZI</name>
<accession>A0AAI8VEZ8</accession>
<proteinExistence type="predicted"/>
<feature type="compositionally biased region" description="Basic and acidic residues" evidence="1">
    <location>
        <begin position="10"/>
        <end position="21"/>
    </location>
</feature>
<evidence type="ECO:0000313" key="3">
    <source>
        <dbReference type="EMBL" id="CAJ2503679.1"/>
    </source>
</evidence>
<reference evidence="3" key="1">
    <citation type="submission" date="2023-10" db="EMBL/GenBank/DDBJ databases">
        <authorList>
            <person name="Hackl T."/>
        </authorList>
    </citation>
    <scope>NUCLEOTIDE SEQUENCE</scope>
</reference>
<dbReference type="InterPro" id="IPR052895">
    <property type="entry name" value="HetReg/Transcr_Mod"/>
</dbReference>
<feature type="region of interest" description="Disordered" evidence="1">
    <location>
        <begin position="1"/>
        <end position="21"/>
    </location>
</feature>
<protein>
    <submittedName>
        <fullName evidence="3">Uu.00g110730.m01.CDS01</fullName>
    </submittedName>
</protein>
<dbReference type="EMBL" id="CAUWAG010000006">
    <property type="protein sequence ID" value="CAJ2503679.1"/>
    <property type="molecule type" value="Genomic_DNA"/>
</dbReference>